<evidence type="ECO:0000313" key="22">
    <source>
        <dbReference type="EMBL" id="AJO66672.1"/>
    </source>
</evidence>
<evidence type="ECO:0000256" key="3">
    <source>
        <dbReference type="ARBA" id="ARBA00011164"/>
    </source>
</evidence>
<feature type="transmembrane region" description="Helical" evidence="19">
    <location>
        <begin position="20"/>
        <end position="42"/>
    </location>
</feature>
<comment type="subcellular location">
    <subcellularLocation>
        <location evidence="1 18">Mitochondrion inner membrane</location>
        <topology evidence="1 18">Multi-pass membrane protein</topology>
    </subcellularLocation>
</comment>
<dbReference type="InterPro" id="IPR034210">
    <property type="entry name" value="CcO_II_C"/>
</dbReference>
<evidence type="ECO:0000256" key="2">
    <source>
        <dbReference type="ARBA" id="ARBA00007866"/>
    </source>
</evidence>
<evidence type="ECO:0000259" key="21">
    <source>
        <dbReference type="PROSITE" id="PS50999"/>
    </source>
</evidence>
<evidence type="ECO:0000256" key="14">
    <source>
        <dbReference type="ARBA" id="ARBA00023008"/>
    </source>
</evidence>
<keyword evidence="16 18" id="KW-0472">Membrane</keyword>
<keyword evidence="14 18" id="KW-0186">Copper</keyword>
<dbReference type="EMBL" id="KP074789">
    <property type="protein sequence ID" value="AJO66672.1"/>
    <property type="molecule type" value="Genomic_DNA"/>
</dbReference>
<reference evidence="22" key="1">
    <citation type="journal article" date="2015" name="Syst. Biol.">
        <title>Multilocus species trees show the recent adaptive radiation of the mimetic heliconius butterflies.</title>
        <authorList>
            <person name="Kozak K.M."/>
            <person name="Wahlberg N."/>
            <person name="Neild A."/>
            <person name="Dasmahapatra K.K."/>
            <person name="Mallet J."/>
            <person name="Jiggins C.D."/>
        </authorList>
    </citation>
    <scope>NUCLEOTIDE SEQUENCE</scope>
</reference>
<evidence type="ECO:0000256" key="7">
    <source>
        <dbReference type="ARBA" id="ARBA00022692"/>
    </source>
</evidence>
<dbReference type="PROSITE" id="PS50857">
    <property type="entry name" value="COX2_CUA"/>
    <property type="match status" value="1"/>
</dbReference>
<evidence type="ECO:0000256" key="4">
    <source>
        <dbReference type="ARBA" id="ARBA00015946"/>
    </source>
</evidence>
<dbReference type="GO" id="GO:0042773">
    <property type="term" value="P:ATP synthesis coupled electron transport"/>
    <property type="evidence" value="ECO:0007669"/>
    <property type="project" value="TreeGrafter"/>
</dbReference>
<dbReference type="InterPro" id="IPR014222">
    <property type="entry name" value="Cyt_c_oxidase_su2"/>
</dbReference>
<keyword evidence="6 18" id="KW-0679">Respiratory chain</keyword>
<evidence type="ECO:0000256" key="11">
    <source>
        <dbReference type="ARBA" id="ARBA00022967"/>
    </source>
</evidence>
<keyword evidence="8 18" id="KW-0479">Metal-binding</keyword>
<keyword evidence="13 19" id="KW-1133">Transmembrane helix</keyword>
<keyword evidence="15 18" id="KW-0496">Mitochondrion</keyword>
<dbReference type="AlphaFoldDB" id="A0A0C5DDD9"/>
<keyword evidence="7 18" id="KW-0812">Transmembrane</keyword>
<comment type="cofactor">
    <cofactor evidence="18">
        <name>Cu cation</name>
        <dbReference type="ChEBI" id="CHEBI:23378"/>
    </cofactor>
    <text evidence="18">Binds a copper A center.</text>
</comment>
<evidence type="ECO:0000256" key="5">
    <source>
        <dbReference type="ARBA" id="ARBA00022448"/>
    </source>
</evidence>
<dbReference type="GO" id="GO:0016491">
    <property type="term" value="F:oxidoreductase activity"/>
    <property type="evidence" value="ECO:0007669"/>
    <property type="project" value="InterPro"/>
</dbReference>
<dbReference type="PROSITE" id="PS50999">
    <property type="entry name" value="COX2_TM"/>
    <property type="match status" value="1"/>
</dbReference>
<name>A0A0C5DDD9_9NEOP</name>
<dbReference type="InterPro" id="IPR011759">
    <property type="entry name" value="Cyt_c_oxidase_su2_TM_dom"/>
</dbReference>
<keyword evidence="11" id="KW-1278">Translocase</keyword>
<accession>A0A0C5DDD9</accession>
<feature type="domain" description="Cytochrome oxidase subunit II copper A binding" evidence="20">
    <location>
        <begin position="92"/>
        <end position="224"/>
    </location>
</feature>
<dbReference type="PANTHER" id="PTHR22888:SF9">
    <property type="entry name" value="CYTOCHROME C OXIDASE SUBUNIT 2"/>
    <property type="match status" value="1"/>
</dbReference>
<dbReference type="GO" id="GO:0005743">
    <property type="term" value="C:mitochondrial inner membrane"/>
    <property type="evidence" value="ECO:0007669"/>
    <property type="project" value="UniProtKB-SubCell"/>
</dbReference>
<evidence type="ECO:0000256" key="16">
    <source>
        <dbReference type="ARBA" id="ARBA00023136"/>
    </source>
</evidence>
<comment type="similarity">
    <text evidence="2 18">Belongs to the cytochrome c oxidase subunit 2 family.</text>
</comment>
<sequence>MATWSNLNYQNSASPLMEQIIFFHDHTLIILIMITILVAYLMMNLFFNNYINRFLLEGQMIELIWTILPAITLIFIALPSLRLLYLLDELNNPLITLKSIGHQWYWSYEYSDFNNIEFDSYMIQSNENLNNFRLLDVDNRIILPLNNQIRILVTATDVIHSWTIPSLGVKIDANPGRLNQTSFFINRPGIYYGQCSEICGANHSFMPIVIESIPMKNFINWINNYSLDDWKQVLVS</sequence>
<dbReference type="SUPFAM" id="SSF81464">
    <property type="entry name" value="Cytochrome c oxidase subunit II-like, transmembrane region"/>
    <property type="match status" value="1"/>
</dbReference>
<evidence type="ECO:0000256" key="1">
    <source>
        <dbReference type="ARBA" id="ARBA00004448"/>
    </source>
</evidence>
<evidence type="ECO:0000256" key="8">
    <source>
        <dbReference type="ARBA" id="ARBA00022723"/>
    </source>
</evidence>
<evidence type="ECO:0000256" key="19">
    <source>
        <dbReference type="SAM" id="Phobius"/>
    </source>
</evidence>
<evidence type="ECO:0000256" key="17">
    <source>
        <dbReference type="ARBA" id="ARBA00049512"/>
    </source>
</evidence>
<evidence type="ECO:0000256" key="15">
    <source>
        <dbReference type="ARBA" id="ARBA00023128"/>
    </source>
</evidence>
<evidence type="ECO:0000256" key="12">
    <source>
        <dbReference type="ARBA" id="ARBA00022982"/>
    </source>
</evidence>
<evidence type="ECO:0000259" key="20">
    <source>
        <dbReference type="PROSITE" id="PS50857"/>
    </source>
</evidence>
<dbReference type="PROSITE" id="PS00078">
    <property type="entry name" value="COX2"/>
    <property type="match status" value="1"/>
</dbReference>
<evidence type="ECO:0000256" key="18">
    <source>
        <dbReference type="RuleBase" id="RU000457"/>
    </source>
</evidence>
<geneLocation type="mitochondrion" evidence="22"/>
<dbReference type="GO" id="GO:0004129">
    <property type="term" value="F:cytochrome-c oxidase activity"/>
    <property type="evidence" value="ECO:0007669"/>
    <property type="project" value="UniProtKB-EC"/>
</dbReference>
<keyword evidence="10" id="KW-0460">Magnesium</keyword>
<comment type="catalytic activity">
    <reaction evidence="17">
        <text>4 Fe(II)-[cytochrome c] + O2 + 8 H(+)(in) = 4 Fe(III)-[cytochrome c] + 2 H2O + 4 H(+)(out)</text>
        <dbReference type="Rhea" id="RHEA:11436"/>
        <dbReference type="Rhea" id="RHEA-COMP:10350"/>
        <dbReference type="Rhea" id="RHEA-COMP:14399"/>
        <dbReference type="ChEBI" id="CHEBI:15377"/>
        <dbReference type="ChEBI" id="CHEBI:15378"/>
        <dbReference type="ChEBI" id="CHEBI:15379"/>
        <dbReference type="ChEBI" id="CHEBI:29033"/>
        <dbReference type="ChEBI" id="CHEBI:29034"/>
        <dbReference type="EC" id="7.1.1.9"/>
    </reaction>
    <physiologicalReaction direction="left-to-right" evidence="17">
        <dbReference type="Rhea" id="RHEA:11437"/>
    </physiologicalReaction>
</comment>
<comment type="subunit">
    <text evidence="3">Component of the cytochrome c oxidase (complex IV, CIV), a multisubunit enzyme composed of a catalytic core of 3 subunits and several supernumerary subunits. The complex exists as a monomer or a dimer and forms supercomplexes (SCs) in the inner mitochondrial membrane with ubiquinol-cytochrome c oxidoreductase (cytochrome b-c1 complex, complex III, CIII).</text>
</comment>
<organism evidence="22">
    <name type="scientific">Heliconius elevatus</name>
    <dbReference type="NCBI Taxonomy" id="33444"/>
    <lineage>
        <taxon>Eukaryota</taxon>
        <taxon>Metazoa</taxon>
        <taxon>Ecdysozoa</taxon>
        <taxon>Arthropoda</taxon>
        <taxon>Hexapoda</taxon>
        <taxon>Insecta</taxon>
        <taxon>Pterygota</taxon>
        <taxon>Neoptera</taxon>
        <taxon>Endopterygota</taxon>
        <taxon>Lepidoptera</taxon>
        <taxon>Glossata</taxon>
        <taxon>Ditrysia</taxon>
        <taxon>Papilionoidea</taxon>
        <taxon>Nymphalidae</taxon>
        <taxon>Heliconiinae</taxon>
        <taxon>Heliconiini</taxon>
        <taxon>Heliconius</taxon>
    </lineage>
</organism>
<gene>
    <name evidence="22" type="primary">COII</name>
</gene>
<dbReference type="NCBIfam" id="TIGR02866">
    <property type="entry name" value="CoxB"/>
    <property type="match status" value="1"/>
</dbReference>
<dbReference type="EMBL" id="KP074790">
    <property type="protein sequence ID" value="AJO66674.1"/>
    <property type="molecule type" value="Genomic_DNA"/>
</dbReference>
<dbReference type="PANTHER" id="PTHR22888">
    <property type="entry name" value="CYTOCHROME C OXIDASE, SUBUNIT II"/>
    <property type="match status" value="1"/>
</dbReference>
<dbReference type="SUPFAM" id="SSF49503">
    <property type="entry name" value="Cupredoxins"/>
    <property type="match status" value="1"/>
</dbReference>
<feature type="domain" description="Cytochrome oxidase subunit II transmembrane region profile" evidence="21">
    <location>
        <begin position="1"/>
        <end position="91"/>
    </location>
</feature>
<dbReference type="FunFam" id="2.60.40.420:FF:000001">
    <property type="entry name" value="Cytochrome c oxidase subunit 2"/>
    <property type="match status" value="1"/>
</dbReference>
<keyword evidence="5 18" id="KW-0813">Transport</keyword>
<dbReference type="InterPro" id="IPR001505">
    <property type="entry name" value="Copper_CuA"/>
</dbReference>
<dbReference type="PRINTS" id="PR01166">
    <property type="entry name" value="CYCOXIDASEII"/>
</dbReference>
<evidence type="ECO:0000256" key="13">
    <source>
        <dbReference type="ARBA" id="ARBA00022989"/>
    </source>
</evidence>
<evidence type="ECO:0000256" key="9">
    <source>
        <dbReference type="ARBA" id="ARBA00022792"/>
    </source>
</evidence>
<protein>
    <recommendedName>
        <fullName evidence="4 18">Cytochrome c oxidase subunit 2</fullName>
    </recommendedName>
</protein>
<dbReference type="CDD" id="cd13912">
    <property type="entry name" value="CcO_II_C"/>
    <property type="match status" value="1"/>
</dbReference>
<evidence type="ECO:0000256" key="10">
    <source>
        <dbReference type="ARBA" id="ARBA00022842"/>
    </source>
</evidence>
<evidence type="ECO:0000256" key="6">
    <source>
        <dbReference type="ARBA" id="ARBA00022660"/>
    </source>
</evidence>
<keyword evidence="12 18" id="KW-0249">Electron transport</keyword>
<comment type="function">
    <text evidence="18">Component of the cytochrome c oxidase, the last enzyme in the mitochondrial electron transport chain which drives oxidative phosphorylation. The respiratory chain contains 3 multisubunit complexes succinate dehydrogenase (complex II, CII), ubiquinol-cytochrome c oxidoreductase (cytochrome b-c1 complex, complex III, CIII) and cytochrome c oxidase (complex IV, CIV), that cooperate to transfer electrons derived from NADH and succinate to molecular oxygen, creating an electrochemical gradient over the inner membrane that drives transmembrane transport and the ATP synthase. Cytochrome c oxidase is the component of the respiratory chain that catalyzes the reduction of oxygen to water. Electrons originating from reduced cytochrome c in the intermembrane space (IMS) are transferred via the dinuclear copper A center (CU(A)) of subunit 2 and heme A of subunit 1 to the active site in subunit 1, a binuclear center (BNC) formed by heme A3 and copper B (CU(B)). The BNC reduces molecular oxygen to 2 water molecules using 4 electrons from cytochrome c in the IMS and 4 protons from the mitochondrial matrix.</text>
</comment>
<dbReference type="InterPro" id="IPR002429">
    <property type="entry name" value="CcO_II-like_C"/>
</dbReference>
<dbReference type="Gene3D" id="2.60.40.420">
    <property type="entry name" value="Cupredoxins - blue copper proteins"/>
    <property type="match status" value="1"/>
</dbReference>
<dbReference type="GO" id="GO:0005507">
    <property type="term" value="F:copper ion binding"/>
    <property type="evidence" value="ECO:0007669"/>
    <property type="project" value="InterPro"/>
</dbReference>
<dbReference type="Pfam" id="PF02790">
    <property type="entry name" value="COX2_TM"/>
    <property type="match status" value="1"/>
</dbReference>
<dbReference type="InterPro" id="IPR045187">
    <property type="entry name" value="CcO_II"/>
</dbReference>
<dbReference type="InterPro" id="IPR036257">
    <property type="entry name" value="Cyt_c_oxidase_su2_TM_sf"/>
</dbReference>
<dbReference type="Pfam" id="PF00116">
    <property type="entry name" value="COX2"/>
    <property type="match status" value="1"/>
</dbReference>
<proteinExistence type="inferred from homology"/>
<dbReference type="InterPro" id="IPR008972">
    <property type="entry name" value="Cupredoxin"/>
</dbReference>
<feature type="transmembrane region" description="Helical" evidence="19">
    <location>
        <begin position="63"/>
        <end position="87"/>
    </location>
</feature>
<keyword evidence="9 18" id="KW-0999">Mitochondrion inner membrane</keyword>
<dbReference type="Gene3D" id="1.10.287.90">
    <property type="match status" value="1"/>
</dbReference>